<evidence type="ECO:0000313" key="3">
    <source>
        <dbReference type="Proteomes" id="UP000824107"/>
    </source>
</evidence>
<evidence type="ECO:0000313" key="2">
    <source>
        <dbReference type="EMBL" id="HIU52815.1"/>
    </source>
</evidence>
<dbReference type="AlphaFoldDB" id="A0A9D1M383"/>
<dbReference type="InterPro" id="IPR006135">
    <property type="entry name" value="T3SS_substrate_exporter"/>
</dbReference>
<comment type="caution">
    <text evidence="2">The sequence shown here is derived from an EMBL/GenBank/DDBJ whole genome shotgun (WGS) entry which is preliminary data.</text>
</comment>
<comment type="similarity">
    <text evidence="1">Belongs to the type III secretion exporter family.</text>
</comment>
<name>A0A9D1M383_9PROT</name>
<gene>
    <name evidence="2" type="ORF">IAD20_01900</name>
</gene>
<dbReference type="InterPro" id="IPR029025">
    <property type="entry name" value="T3SS_substrate_exporter_C"/>
</dbReference>
<dbReference type="Gene3D" id="3.40.1690.10">
    <property type="entry name" value="secretion proteins EscU"/>
    <property type="match status" value="1"/>
</dbReference>
<reference evidence="2" key="2">
    <citation type="journal article" date="2021" name="PeerJ">
        <title>Extensive microbial diversity within the chicken gut microbiome revealed by metagenomics and culture.</title>
        <authorList>
            <person name="Gilroy R."/>
            <person name="Ravi A."/>
            <person name="Getino M."/>
            <person name="Pursley I."/>
            <person name="Horton D.L."/>
            <person name="Alikhan N.F."/>
            <person name="Baker D."/>
            <person name="Gharbi K."/>
            <person name="Hall N."/>
            <person name="Watson M."/>
            <person name="Adriaenssens E.M."/>
            <person name="Foster-Nyarko E."/>
            <person name="Jarju S."/>
            <person name="Secka A."/>
            <person name="Antonio M."/>
            <person name="Oren A."/>
            <person name="Chaudhuri R.R."/>
            <person name="La Ragione R."/>
            <person name="Hildebrand F."/>
            <person name="Pallen M.J."/>
        </authorList>
    </citation>
    <scope>NUCLEOTIDE SEQUENCE</scope>
    <source>
        <strain evidence="2">ChiW3-316</strain>
    </source>
</reference>
<dbReference type="Pfam" id="PF01312">
    <property type="entry name" value="Bac_export_2"/>
    <property type="match status" value="1"/>
</dbReference>
<dbReference type="GO" id="GO:0005886">
    <property type="term" value="C:plasma membrane"/>
    <property type="evidence" value="ECO:0007669"/>
    <property type="project" value="TreeGrafter"/>
</dbReference>
<accession>A0A9D1M383</accession>
<evidence type="ECO:0000256" key="1">
    <source>
        <dbReference type="ARBA" id="ARBA00010690"/>
    </source>
</evidence>
<protein>
    <submittedName>
        <fullName evidence="2">EscU/YscU/HrcU family type III secretion system export apparatus switch protein</fullName>
    </submittedName>
</protein>
<dbReference type="PANTHER" id="PTHR30531:SF12">
    <property type="entry name" value="FLAGELLAR BIOSYNTHETIC PROTEIN FLHB"/>
    <property type="match status" value="1"/>
</dbReference>
<dbReference type="EMBL" id="DVNC01000018">
    <property type="protein sequence ID" value="HIU52815.1"/>
    <property type="molecule type" value="Genomic_DNA"/>
</dbReference>
<organism evidence="2 3">
    <name type="scientific">Candidatus Scatocola faecipullorum</name>
    <dbReference type="NCBI Taxonomy" id="2840917"/>
    <lineage>
        <taxon>Bacteria</taxon>
        <taxon>Pseudomonadati</taxon>
        <taxon>Pseudomonadota</taxon>
        <taxon>Alphaproteobacteria</taxon>
        <taxon>Rhodospirillales</taxon>
        <taxon>Rhodospirillaceae</taxon>
        <taxon>Rhodospirillaceae incertae sedis</taxon>
        <taxon>Candidatus Scatocola</taxon>
    </lineage>
</organism>
<sequence length="107" mass="11506">MSASDDNIKTAENNADESLSPAYAVALGYDPARHNAPTVLAKGQGQIAEKIIQIALDEGIEIHRDADLIQILKAVDIDSEIPLEAFAAVAEIISYIYQANNKTLPET</sequence>
<dbReference type="GO" id="GO:0009306">
    <property type="term" value="P:protein secretion"/>
    <property type="evidence" value="ECO:0007669"/>
    <property type="project" value="InterPro"/>
</dbReference>
<proteinExistence type="inferred from homology"/>
<dbReference type="PANTHER" id="PTHR30531">
    <property type="entry name" value="FLAGELLAR BIOSYNTHETIC PROTEIN FLHB"/>
    <property type="match status" value="1"/>
</dbReference>
<dbReference type="SUPFAM" id="SSF160544">
    <property type="entry name" value="EscU C-terminal domain-like"/>
    <property type="match status" value="1"/>
</dbReference>
<reference evidence="2" key="1">
    <citation type="submission" date="2020-10" db="EMBL/GenBank/DDBJ databases">
        <authorList>
            <person name="Gilroy R."/>
        </authorList>
    </citation>
    <scope>NUCLEOTIDE SEQUENCE</scope>
    <source>
        <strain evidence="2">ChiW3-316</strain>
    </source>
</reference>
<dbReference type="Proteomes" id="UP000824107">
    <property type="component" value="Unassembled WGS sequence"/>
</dbReference>